<gene>
    <name evidence="3" type="ORF">K505DRAFT_309161</name>
</gene>
<reference evidence="3" key="1">
    <citation type="journal article" date="2020" name="Stud. Mycol.">
        <title>101 Dothideomycetes genomes: a test case for predicting lifestyles and emergence of pathogens.</title>
        <authorList>
            <person name="Haridas S."/>
            <person name="Albert R."/>
            <person name="Binder M."/>
            <person name="Bloem J."/>
            <person name="Labutti K."/>
            <person name="Salamov A."/>
            <person name="Andreopoulos B."/>
            <person name="Baker S."/>
            <person name="Barry K."/>
            <person name="Bills G."/>
            <person name="Bluhm B."/>
            <person name="Cannon C."/>
            <person name="Castanera R."/>
            <person name="Culley D."/>
            <person name="Daum C."/>
            <person name="Ezra D."/>
            <person name="Gonzalez J."/>
            <person name="Henrissat B."/>
            <person name="Kuo A."/>
            <person name="Liang C."/>
            <person name="Lipzen A."/>
            <person name="Lutzoni F."/>
            <person name="Magnuson J."/>
            <person name="Mondo S."/>
            <person name="Nolan M."/>
            <person name="Ohm R."/>
            <person name="Pangilinan J."/>
            <person name="Park H.-J."/>
            <person name="Ramirez L."/>
            <person name="Alfaro M."/>
            <person name="Sun H."/>
            <person name="Tritt A."/>
            <person name="Yoshinaga Y."/>
            <person name="Zwiers L.-H."/>
            <person name="Turgeon B."/>
            <person name="Goodwin S."/>
            <person name="Spatafora J."/>
            <person name="Crous P."/>
            <person name="Grigoriev I."/>
        </authorList>
    </citation>
    <scope>NUCLEOTIDE SEQUENCE</scope>
    <source>
        <strain evidence="3">CBS 109.77</strain>
    </source>
</reference>
<accession>A0A6A6X5N1</accession>
<proteinExistence type="predicted"/>
<protein>
    <submittedName>
        <fullName evidence="3">Uncharacterized protein</fullName>
    </submittedName>
</protein>
<dbReference type="OrthoDB" id="3937708at2759"/>
<name>A0A6A6X5N1_9PLEO</name>
<feature type="signal peptide" evidence="2">
    <location>
        <begin position="1"/>
        <end position="21"/>
    </location>
</feature>
<organism evidence="3 4">
    <name type="scientific">Melanomma pulvis-pyrius CBS 109.77</name>
    <dbReference type="NCBI Taxonomy" id="1314802"/>
    <lineage>
        <taxon>Eukaryota</taxon>
        <taxon>Fungi</taxon>
        <taxon>Dikarya</taxon>
        <taxon>Ascomycota</taxon>
        <taxon>Pezizomycotina</taxon>
        <taxon>Dothideomycetes</taxon>
        <taxon>Pleosporomycetidae</taxon>
        <taxon>Pleosporales</taxon>
        <taxon>Melanommataceae</taxon>
        <taxon>Melanomma</taxon>
    </lineage>
</organism>
<keyword evidence="4" id="KW-1185">Reference proteome</keyword>
<dbReference type="EMBL" id="MU002010">
    <property type="protein sequence ID" value="KAF2791622.1"/>
    <property type="molecule type" value="Genomic_DNA"/>
</dbReference>
<dbReference type="AlphaFoldDB" id="A0A6A6X5N1"/>
<feature type="region of interest" description="Disordered" evidence="1">
    <location>
        <begin position="274"/>
        <end position="300"/>
    </location>
</feature>
<evidence type="ECO:0000313" key="3">
    <source>
        <dbReference type="EMBL" id="KAF2791622.1"/>
    </source>
</evidence>
<evidence type="ECO:0000313" key="4">
    <source>
        <dbReference type="Proteomes" id="UP000799757"/>
    </source>
</evidence>
<sequence>MFSSRFLSLSVLAALLSLAASDYNSTCYSYGVDFVDEQSYFINTLSQDPFTCVSTFEGCNPSIAEVLLVDPNGDESFCSQLNTTPADTPALSTCPILKSQMISGDWIILVIGNNGDGNPFAWERDLSLDCGPQATTTITQTATFSITTTPIVTSTSTIIITSSLSPTTTSTVPTATRIKTIIPKTTTTLTKSYTKTRISWKKELSITTKTVTASCTLPPKGQPDKPCTYQPTLIHPAALATPTGSPKFHRYVKKADRAVDVEYARRRIEAAKLKRDQKAHKAAAPLEQRAPDAPTSTITAPVPVNTTITLTASAILETAFSTSTSTTQLPDVTIYSGIATKTTTLPPVTKTRYTILYSTVSTTKTIRATWTRVTTTTPRASKTACQKLGGHIGSGRR</sequence>
<evidence type="ECO:0000256" key="2">
    <source>
        <dbReference type="SAM" id="SignalP"/>
    </source>
</evidence>
<keyword evidence="2" id="KW-0732">Signal</keyword>
<evidence type="ECO:0000256" key="1">
    <source>
        <dbReference type="SAM" id="MobiDB-lite"/>
    </source>
</evidence>
<feature type="chain" id="PRO_5025659806" evidence="2">
    <location>
        <begin position="22"/>
        <end position="397"/>
    </location>
</feature>
<dbReference type="Proteomes" id="UP000799757">
    <property type="component" value="Unassembled WGS sequence"/>
</dbReference>